<protein>
    <submittedName>
        <fullName evidence="2">Uncharacterized protein</fullName>
    </submittedName>
</protein>
<dbReference type="Proteomes" id="UP000000763">
    <property type="component" value="Chromosome 6"/>
</dbReference>
<evidence type="ECO:0000313" key="2">
    <source>
        <dbReference type="EMBL" id="BAD62173.1"/>
    </source>
</evidence>
<evidence type="ECO:0000313" key="3">
    <source>
        <dbReference type="Proteomes" id="UP000000763"/>
    </source>
</evidence>
<feature type="compositionally biased region" description="Basic and acidic residues" evidence="1">
    <location>
        <begin position="120"/>
        <end position="131"/>
    </location>
</feature>
<evidence type="ECO:0000256" key="1">
    <source>
        <dbReference type="SAM" id="MobiDB-lite"/>
    </source>
</evidence>
<proteinExistence type="predicted"/>
<gene>
    <name evidence="2" type="primary">OSJNBb0006M19.22</name>
</gene>
<reference evidence="3" key="1">
    <citation type="journal article" date="2005" name="Nature">
        <title>The map-based sequence of the rice genome.</title>
        <authorList>
            <consortium name="International rice genome sequencing project (IRGSP)"/>
            <person name="Matsumoto T."/>
            <person name="Wu J."/>
            <person name="Kanamori H."/>
            <person name="Katayose Y."/>
            <person name="Fujisawa M."/>
            <person name="Namiki N."/>
            <person name="Mizuno H."/>
            <person name="Yamamoto K."/>
            <person name="Antonio B.A."/>
            <person name="Baba T."/>
            <person name="Sakata K."/>
            <person name="Nagamura Y."/>
            <person name="Aoki H."/>
            <person name="Arikawa K."/>
            <person name="Arita K."/>
            <person name="Bito T."/>
            <person name="Chiden Y."/>
            <person name="Fujitsuka N."/>
            <person name="Fukunaka R."/>
            <person name="Hamada M."/>
            <person name="Harada C."/>
            <person name="Hayashi A."/>
            <person name="Hijishita S."/>
            <person name="Honda M."/>
            <person name="Hosokawa S."/>
            <person name="Ichikawa Y."/>
            <person name="Idonuma A."/>
            <person name="Iijima M."/>
            <person name="Ikeda M."/>
            <person name="Ikeno M."/>
            <person name="Ito K."/>
            <person name="Ito S."/>
            <person name="Ito T."/>
            <person name="Ito Y."/>
            <person name="Ito Y."/>
            <person name="Iwabuchi A."/>
            <person name="Kamiya K."/>
            <person name="Karasawa W."/>
            <person name="Kurita K."/>
            <person name="Katagiri S."/>
            <person name="Kikuta A."/>
            <person name="Kobayashi H."/>
            <person name="Kobayashi N."/>
            <person name="Machita K."/>
            <person name="Maehara T."/>
            <person name="Masukawa M."/>
            <person name="Mizubayashi T."/>
            <person name="Mukai Y."/>
            <person name="Nagasaki H."/>
            <person name="Nagata Y."/>
            <person name="Naito S."/>
            <person name="Nakashima M."/>
            <person name="Nakama Y."/>
            <person name="Nakamichi Y."/>
            <person name="Nakamura M."/>
            <person name="Meguro A."/>
            <person name="Negishi M."/>
            <person name="Ohta I."/>
            <person name="Ohta T."/>
            <person name="Okamoto M."/>
            <person name="Ono N."/>
            <person name="Saji S."/>
            <person name="Sakaguchi M."/>
            <person name="Sakai K."/>
            <person name="Shibata M."/>
            <person name="Shimokawa T."/>
            <person name="Song J."/>
            <person name="Takazaki Y."/>
            <person name="Terasawa K."/>
            <person name="Tsugane M."/>
            <person name="Tsuji K."/>
            <person name="Ueda S."/>
            <person name="Waki K."/>
            <person name="Yamagata H."/>
            <person name="Yamamoto M."/>
            <person name="Yamamoto S."/>
            <person name="Yamane H."/>
            <person name="Yoshiki S."/>
            <person name="Yoshihara R."/>
            <person name="Yukawa K."/>
            <person name="Zhong H."/>
            <person name="Yano M."/>
            <person name="Yuan Q."/>
            <person name="Ouyang S."/>
            <person name="Liu J."/>
            <person name="Jones K.M."/>
            <person name="Gansberger K."/>
            <person name="Moffat K."/>
            <person name="Hill J."/>
            <person name="Bera J."/>
            <person name="Fadrosh D."/>
            <person name="Jin S."/>
            <person name="Johri S."/>
            <person name="Kim M."/>
            <person name="Overton L."/>
            <person name="Reardon M."/>
            <person name="Tsitrin T."/>
            <person name="Vuong H."/>
            <person name="Weaver B."/>
            <person name="Ciecko A."/>
            <person name="Tallon L."/>
            <person name="Jackson J."/>
            <person name="Pai G."/>
            <person name="Aken S.V."/>
            <person name="Utterback T."/>
            <person name="Reidmuller S."/>
            <person name="Feldblyum T."/>
            <person name="Hsiao J."/>
            <person name="Zismann V."/>
            <person name="Iobst S."/>
            <person name="de Vazeille A.R."/>
            <person name="Buell C.R."/>
            <person name="Ying K."/>
            <person name="Li Y."/>
            <person name="Lu T."/>
            <person name="Huang Y."/>
            <person name="Zhao Q."/>
            <person name="Feng Q."/>
            <person name="Zhang L."/>
            <person name="Zhu J."/>
            <person name="Weng Q."/>
            <person name="Mu J."/>
            <person name="Lu Y."/>
            <person name="Fan D."/>
            <person name="Liu Y."/>
            <person name="Guan J."/>
            <person name="Zhang Y."/>
            <person name="Yu S."/>
            <person name="Liu X."/>
            <person name="Zhang Y."/>
            <person name="Hong G."/>
            <person name="Han B."/>
            <person name="Choisne N."/>
            <person name="Demange N."/>
            <person name="Orjeda G."/>
            <person name="Samain S."/>
            <person name="Cattolico L."/>
            <person name="Pelletier E."/>
            <person name="Couloux A."/>
            <person name="Segurens B."/>
            <person name="Wincker P."/>
            <person name="D'Hont A."/>
            <person name="Scarpelli C."/>
            <person name="Weissenbach J."/>
            <person name="Salanoubat M."/>
            <person name="Quetier F."/>
            <person name="Yu Y."/>
            <person name="Kim H.R."/>
            <person name="Rambo T."/>
            <person name="Currie J."/>
            <person name="Collura K."/>
            <person name="Luo M."/>
            <person name="Yang T."/>
            <person name="Ammiraju J.S.S."/>
            <person name="Engler F."/>
            <person name="Soderlund C."/>
            <person name="Wing R.A."/>
            <person name="Palmer L.E."/>
            <person name="de la Bastide M."/>
            <person name="Spiegel L."/>
            <person name="Nascimento L."/>
            <person name="Zutavern T."/>
            <person name="O'Shaughnessy A."/>
            <person name="Dike S."/>
            <person name="Dedhia N."/>
            <person name="Preston R."/>
            <person name="Balija V."/>
            <person name="McCombie W.R."/>
            <person name="Chow T."/>
            <person name="Chen H."/>
            <person name="Chung M."/>
            <person name="Chen C."/>
            <person name="Shaw J."/>
            <person name="Wu H."/>
            <person name="Hsiao K."/>
            <person name="Chao Y."/>
            <person name="Chu M."/>
            <person name="Cheng C."/>
            <person name="Hour A."/>
            <person name="Lee P."/>
            <person name="Lin S."/>
            <person name="Lin Y."/>
            <person name="Liou J."/>
            <person name="Liu S."/>
            <person name="Hsing Y."/>
            <person name="Raghuvanshi S."/>
            <person name="Mohanty A."/>
            <person name="Bharti A.K."/>
            <person name="Gaur A."/>
            <person name="Gupta V."/>
            <person name="Kumar D."/>
            <person name="Ravi V."/>
            <person name="Vij S."/>
            <person name="Kapur A."/>
            <person name="Khurana P."/>
            <person name="Khurana P."/>
            <person name="Khurana J.P."/>
            <person name="Tyagi A.K."/>
            <person name="Gaikwad K."/>
            <person name="Singh A."/>
            <person name="Dalal V."/>
            <person name="Srivastava S."/>
            <person name="Dixit A."/>
            <person name="Pal A.K."/>
            <person name="Ghazi I.A."/>
            <person name="Yadav M."/>
            <person name="Pandit A."/>
            <person name="Bhargava A."/>
            <person name="Sureshbabu K."/>
            <person name="Batra K."/>
            <person name="Sharma T.R."/>
            <person name="Mohapatra T."/>
            <person name="Singh N.K."/>
            <person name="Messing J."/>
            <person name="Nelson A.B."/>
            <person name="Fuks G."/>
            <person name="Kavchok S."/>
            <person name="Keizer G."/>
            <person name="Linton E."/>
            <person name="Llaca V."/>
            <person name="Song R."/>
            <person name="Tanyolac B."/>
            <person name="Young S."/>
            <person name="Ho-Il K."/>
            <person name="Hahn J.H."/>
            <person name="Sangsakoo G."/>
            <person name="Vanavichit A."/>
            <person name="de Mattos Luiz.A.T."/>
            <person name="Zimmer P.D."/>
            <person name="Malone G."/>
            <person name="Dellagostin O."/>
            <person name="de Oliveira A.C."/>
            <person name="Bevan M."/>
            <person name="Bancroft I."/>
            <person name="Minx P."/>
            <person name="Cordum H."/>
            <person name="Wilson R."/>
            <person name="Cheng Z."/>
            <person name="Jin W."/>
            <person name="Jiang J."/>
            <person name="Leong S.A."/>
            <person name="Iwama H."/>
            <person name="Gojobori T."/>
            <person name="Itoh T."/>
            <person name="Niimura Y."/>
            <person name="Fujii Y."/>
            <person name="Habara T."/>
            <person name="Sakai H."/>
            <person name="Sato Y."/>
            <person name="Wilson G."/>
            <person name="Kumar K."/>
            <person name="McCouch S."/>
            <person name="Juretic N."/>
            <person name="Hoen D."/>
            <person name="Wright S."/>
            <person name="Bruskiewich R."/>
            <person name="Bureau T."/>
            <person name="Miyao A."/>
            <person name="Hirochika H."/>
            <person name="Nishikawa T."/>
            <person name="Kadowaki K."/>
            <person name="Sugiura M."/>
            <person name="Burr B."/>
            <person name="Sasaki T."/>
        </authorList>
    </citation>
    <scope>NUCLEOTIDE SEQUENCE [LARGE SCALE GENOMIC DNA]</scope>
    <source>
        <strain evidence="3">cv. Nipponbare</strain>
    </source>
</reference>
<reference evidence="3" key="2">
    <citation type="journal article" date="2008" name="Nucleic Acids Res.">
        <title>The rice annotation project database (RAP-DB): 2008 update.</title>
        <authorList>
            <consortium name="The rice annotation project (RAP)"/>
        </authorList>
    </citation>
    <scope>GENOME REANNOTATION</scope>
    <source>
        <strain evidence="3">cv. Nipponbare</strain>
    </source>
</reference>
<accession>A0A0N7KM02</accession>
<name>A0A0N7KM02_ORYSJ</name>
<sequence>MRGWGPCLHQVRAGLVWLREPHQKKTAFSLRKNRIDNHGEKAGQREKGEKLAREAAYAPSPSSRANGERGGTTTGLVAAPTFATASARCAPRSAPTGACQPCYPPIHDDLRSLPAVPPLDPRRLEEEEGKRSSSHRPLLPRRRAPIVPRYCAADLTTIAPASTKTHHCSARLPRRCLCLGRCSA</sequence>
<organism evidence="2 3">
    <name type="scientific">Oryza sativa subsp. japonica</name>
    <name type="common">Rice</name>
    <dbReference type="NCBI Taxonomy" id="39947"/>
    <lineage>
        <taxon>Eukaryota</taxon>
        <taxon>Viridiplantae</taxon>
        <taxon>Streptophyta</taxon>
        <taxon>Embryophyta</taxon>
        <taxon>Tracheophyta</taxon>
        <taxon>Spermatophyta</taxon>
        <taxon>Magnoliopsida</taxon>
        <taxon>Liliopsida</taxon>
        <taxon>Poales</taxon>
        <taxon>Poaceae</taxon>
        <taxon>BOP clade</taxon>
        <taxon>Oryzoideae</taxon>
        <taxon>Oryzeae</taxon>
        <taxon>Oryzinae</taxon>
        <taxon>Oryza</taxon>
        <taxon>Oryza sativa</taxon>
    </lineage>
</organism>
<feature type="region of interest" description="Disordered" evidence="1">
    <location>
        <begin position="32"/>
        <end position="72"/>
    </location>
</feature>
<dbReference type="EMBL" id="AP005805">
    <property type="protein sequence ID" value="BAD62173.1"/>
    <property type="molecule type" value="Genomic_DNA"/>
</dbReference>
<feature type="compositionally biased region" description="Basic and acidic residues" evidence="1">
    <location>
        <begin position="33"/>
        <end position="53"/>
    </location>
</feature>
<feature type="region of interest" description="Disordered" evidence="1">
    <location>
        <begin position="110"/>
        <end position="139"/>
    </location>
</feature>
<dbReference type="AlphaFoldDB" id="A0A0N7KM02"/>